<accession>A0A3D9C3I5</accession>
<keyword evidence="1" id="KW-1133">Transmembrane helix</keyword>
<evidence type="ECO:0000313" key="3">
    <source>
        <dbReference type="Proteomes" id="UP000256686"/>
    </source>
</evidence>
<keyword evidence="3" id="KW-1185">Reference proteome</keyword>
<comment type="caution">
    <text evidence="2">The sequence shown here is derived from an EMBL/GenBank/DDBJ whole genome shotgun (WGS) entry which is preliminary data.</text>
</comment>
<evidence type="ECO:0000313" key="2">
    <source>
        <dbReference type="EMBL" id="REC60433.1"/>
    </source>
</evidence>
<protein>
    <submittedName>
        <fullName evidence="2">Uncharacterized protein</fullName>
    </submittedName>
</protein>
<reference evidence="3" key="1">
    <citation type="submission" date="2018-06" db="EMBL/GenBank/DDBJ databases">
        <authorList>
            <person name="Lum Nde A."/>
            <person name="Hugo C."/>
        </authorList>
    </citation>
    <scope>NUCLEOTIDE SEQUENCE [LARGE SCALE GENOMIC DNA]</scope>
    <source>
        <strain evidence="3">1_F178</strain>
    </source>
</reference>
<sequence>MELFNFKSLKTKYFWIAIVFIGTVGIWLPVILALALSEEIVTEEIPINLTTFYIAIYFAGCVDSIFRHIDILDNKYELKSRIFTIIILILLLIFLIISTVWLKIKGQVNVALFLSLIGSFIGLSFWWYNNKDTPTFSDKIINESNETHGNNW</sequence>
<name>A0A3D9C3I5_9FLAO</name>
<evidence type="ECO:0000256" key="1">
    <source>
        <dbReference type="SAM" id="Phobius"/>
    </source>
</evidence>
<keyword evidence="1" id="KW-0472">Membrane</keyword>
<keyword evidence="1" id="KW-0812">Transmembrane</keyword>
<organism evidence="2 3">
    <name type="scientific">Chryseobacterium pennae</name>
    <dbReference type="NCBI Taxonomy" id="2258962"/>
    <lineage>
        <taxon>Bacteria</taxon>
        <taxon>Pseudomonadati</taxon>
        <taxon>Bacteroidota</taxon>
        <taxon>Flavobacteriia</taxon>
        <taxon>Flavobacteriales</taxon>
        <taxon>Weeksellaceae</taxon>
        <taxon>Chryseobacterium group</taxon>
        <taxon>Chryseobacterium</taxon>
    </lineage>
</organism>
<gene>
    <name evidence="2" type="ORF">DRF65_20435</name>
</gene>
<feature type="transmembrane region" description="Helical" evidence="1">
    <location>
        <begin position="47"/>
        <end position="66"/>
    </location>
</feature>
<dbReference type="AlphaFoldDB" id="A0A3D9C3I5"/>
<dbReference type="Proteomes" id="UP000256686">
    <property type="component" value="Unassembled WGS sequence"/>
</dbReference>
<feature type="transmembrane region" description="Helical" evidence="1">
    <location>
        <begin position="108"/>
        <end position="128"/>
    </location>
</feature>
<feature type="transmembrane region" description="Helical" evidence="1">
    <location>
        <begin position="12"/>
        <end position="35"/>
    </location>
</feature>
<feature type="transmembrane region" description="Helical" evidence="1">
    <location>
        <begin position="82"/>
        <end position="102"/>
    </location>
</feature>
<proteinExistence type="predicted"/>
<dbReference type="EMBL" id="QNVT01000024">
    <property type="protein sequence ID" value="REC60433.1"/>
    <property type="molecule type" value="Genomic_DNA"/>
</dbReference>
<dbReference type="RefSeq" id="WP_115972596.1">
    <property type="nucleotide sequence ID" value="NZ_QNVT01000024.1"/>
</dbReference>